<dbReference type="AlphaFoldDB" id="A0AAD4R4A3"/>
<proteinExistence type="predicted"/>
<dbReference type="Proteomes" id="UP001201812">
    <property type="component" value="Unassembled WGS sequence"/>
</dbReference>
<protein>
    <submittedName>
        <fullName evidence="1">Uncharacterized protein</fullName>
    </submittedName>
</protein>
<gene>
    <name evidence="1" type="ORF">DdX_11896</name>
</gene>
<keyword evidence="2" id="KW-1185">Reference proteome</keyword>
<evidence type="ECO:0000313" key="2">
    <source>
        <dbReference type="Proteomes" id="UP001201812"/>
    </source>
</evidence>
<sequence>MIYIERGSTGLQIAQQLVDEGFGYEDEPKTDSQIHFHRFTKIEDITEIKVELGNGIRKRGTVYGHPRGPAANPIHEVYSMFRESGQVFEGELHVKPVVKAKPAQNGEGTQ</sequence>
<organism evidence="1 2">
    <name type="scientific">Ditylenchus destructor</name>
    <dbReference type="NCBI Taxonomy" id="166010"/>
    <lineage>
        <taxon>Eukaryota</taxon>
        <taxon>Metazoa</taxon>
        <taxon>Ecdysozoa</taxon>
        <taxon>Nematoda</taxon>
        <taxon>Chromadorea</taxon>
        <taxon>Rhabditida</taxon>
        <taxon>Tylenchina</taxon>
        <taxon>Tylenchomorpha</taxon>
        <taxon>Sphaerularioidea</taxon>
        <taxon>Anguinidae</taxon>
        <taxon>Anguininae</taxon>
        <taxon>Ditylenchus</taxon>
    </lineage>
</organism>
<name>A0AAD4R4A3_9BILA</name>
<evidence type="ECO:0000313" key="1">
    <source>
        <dbReference type="EMBL" id="KAI1708508.1"/>
    </source>
</evidence>
<reference evidence="1" key="1">
    <citation type="submission" date="2022-01" db="EMBL/GenBank/DDBJ databases">
        <title>Genome Sequence Resource for Two Populations of Ditylenchus destructor, the Migratory Endoparasitic Phytonematode.</title>
        <authorList>
            <person name="Zhang H."/>
            <person name="Lin R."/>
            <person name="Xie B."/>
        </authorList>
    </citation>
    <scope>NUCLEOTIDE SEQUENCE</scope>
    <source>
        <strain evidence="1">BazhouSP</strain>
    </source>
</reference>
<accession>A0AAD4R4A3</accession>
<dbReference type="EMBL" id="JAKKPZ010000035">
    <property type="protein sequence ID" value="KAI1708508.1"/>
    <property type="molecule type" value="Genomic_DNA"/>
</dbReference>
<comment type="caution">
    <text evidence="1">The sequence shown here is derived from an EMBL/GenBank/DDBJ whole genome shotgun (WGS) entry which is preliminary data.</text>
</comment>